<dbReference type="GO" id="GO:0006508">
    <property type="term" value="P:proteolysis"/>
    <property type="evidence" value="ECO:0007669"/>
    <property type="project" value="UniProtKB-KW"/>
</dbReference>
<dbReference type="PRINTS" id="PR00723">
    <property type="entry name" value="SUBTILISIN"/>
</dbReference>
<dbReference type="InterPro" id="IPR022398">
    <property type="entry name" value="Peptidase_S8_His-AS"/>
</dbReference>
<comment type="similarity">
    <text evidence="1 5">Belongs to the peptidase S8 family.</text>
</comment>
<dbReference type="RefSeq" id="WP_239121005.1">
    <property type="nucleotide sequence ID" value="NZ_BAAALB010000055.1"/>
</dbReference>
<dbReference type="InterPro" id="IPR050131">
    <property type="entry name" value="Peptidase_S8_subtilisin-like"/>
</dbReference>
<keyword evidence="9" id="KW-1185">Reference proteome</keyword>
<dbReference type="Pfam" id="PF00082">
    <property type="entry name" value="Peptidase_S8"/>
    <property type="match status" value="1"/>
</dbReference>
<comment type="caution">
    <text evidence="5">Lacks conserved residue(s) required for the propagation of feature annotation.</text>
</comment>
<feature type="compositionally biased region" description="Basic and acidic residues" evidence="6">
    <location>
        <begin position="484"/>
        <end position="556"/>
    </location>
</feature>
<dbReference type="InterPro" id="IPR000209">
    <property type="entry name" value="Peptidase_S8/S53_dom"/>
</dbReference>
<dbReference type="PROSITE" id="PS51892">
    <property type="entry name" value="SUBTILASE"/>
    <property type="match status" value="1"/>
</dbReference>
<evidence type="ECO:0000256" key="2">
    <source>
        <dbReference type="ARBA" id="ARBA00022670"/>
    </source>
</evidence>
<accession>A0A8J3KC98</accession>
<evidence type="ECO:0000256" key="4">
    <source>
        <dbReference type="ARBA" id="ARBA00022825"/>
    </source>
</evidence>
<dbReference type="InterPro" id="IPR023828">
    <property type="entry name" value="Peptidase_S8_Ser-AS"/>
</dbReference>
<dbReference type="GO" id="GO:0004252">
    <property type="term" value="F:serine-type endopeptidase activity"/>
    <property type="evidence" value="ECO:0007669"/>
    <property type="project" value="InterPro"/>
</dbReference>
<dbReference type="PANTHER" id="PTHR43806:SF11">
    <property type="entry name" value="CEREVISIN-RELATED"/>
    <property type="match status" value="1"/>
</dbReference>
<keyword evidence="3" id="KW-0378">Hydrolase</keyword>
<keyword evidence="4" id="KW-0720">Serine protease</keyword>
<keyword evidence="2" id="KW-0645">Protease</keyword>
<dbReference type="PROSITE" id="PS00138">
    <property type="entry name" value="SUBTILASE_SER"/>
    <property type="match status" value="1"/>
</dbReference>
<dbReference type="Proteomes" id="UP000619293">
    <property type="component" value="Unassembled WGS sequence"/>
</dbReference>
<evidence type="ECO:0000313" key="9">
    <source>
        <dbReference type="Proteomes" id="UP000619293"/>
    </source>
</evidence>
<evidence type="ECO:0000256" key="5">
    <source>
        <dbReference type="PROSITE-ProRule" id="PRU01240"/>
    </source>
</evidence>
<dbReference type="InterPro" id="IPR015500">
    <property type="entry name" value="Peptidase_S8_subtilisin-rel"/>
</dbReference>
<gene>
    <name evidence="8" type="ORF">Cch02nite_75720</name>
</gene>
<dbReference type="AlphaFoldDB" id="A0A8J3KC98"/>
<dbReference type="PANTHER" id="PTHR43806">
    <property type="entry name" value="PEPTIDASE S8"/>
    <property type="match status" value="1"/>
</dbReference>
<evidence type="ECO:0000313" key="8">
    <source>
        <dbReference type="EMBL" id="GIF94128.1"/>
    </source>
</evidence>
<name>A0A8J3KC98_9ACTN</name>
<feature type="domain" description="Peptidase S8/S53" evidence="7">
    <location>
        <begin position="197"/>
        <end position="450"/>
    </location>
</feature>
<evidence type="ECO:0000256" key="3">
    <source>
        <dbReference type="ARBA" id="ARBA00022801"/>
    </source>
</evidence>
<organism evidence="8 9">
    <name type="scientific">Catellatospora chokoriensis</name>
    <dbReference type="NCBI Taxonomy" id="310353"/>
    <lineage>
        <taxon>Bacteria</taxon>
        <taxon>Bacillati</taxon>
        <taxon>Actinomycetota</taxon>
        <taxon>Actinomycetes</taxon>
        <taxon>Micromonosporales</taxon>
        <taxon>Micromonosporaceae</taxon>
        <taxon>Catellatospora</taxon>
    </lineage>
</organism>
<reference evidence="8 9" key="1">
    <citation type="submission" date="2021-01" db="EMBL/GenBank/DDBJ databases">
        <title>Whole genome shotgun sequence of Catellatospora chokoriensis NBRC 107358.</title>
        <authorList>
            <person name="Komaki H."/>
            <person name="Tamura T."/>
        </authorList>
    </citation>
    <scope>NUCLEOTIDE SEQUENCE [LARGE SCALE GENOMIC DNA]</scope>
    <source>
        <strain evidence="8 9">NBRC 107358</strain>
    </source>
</reference>
<sequence length="646" mass="68623">MSTVQPHSELIVKARPEAGLRVSPAGLTSVTGADTGSLGEVCARYGGTMRPLFGVGEERLRREATRAPAAATAPDLSVYYGVDAPADQLHTIAAQLRQQPLVQAAYVKPPPEPPHLLLDLPPRAEEAPAATPDFSDRQGYLGPAPGGLGPQHIWHLPGGKGAGVRIIDIEAAWRFTHEDLSGHQGGLVGGLQSPDLVWRNHGTAVAGLLSGDDNTIGIRGICPDATLTTISIFERDVDDTNSAAAIRNAALRLSFGDILLIELHRTGPRHDFATSGGQQGRIPVEWWPDDFDAIRFATDRGIIVVEAGGNGGEDLDDQLYDIPAPGFPADWANPFRRGSRDSGAILVGSGAPPPGTHGRDHGPDRSRLAHSNFGSAVDVQGWGLEVSTCGYGDLQGGSNEDLWYTDQFNGTSSASPMIAGVLACIQGSIRAAGLAPFHAAEARRALRETGSSQQDAPGRPSSQRIGNRPDVAQLTAVPHGAKPQPDKDAKESTLEKTEKEAKETKDAKEAVKEHKDGKEKSESSEKAVSADKSSPEKAVGKDLKELKEEKEGKDAPEDAAPVPHLGMPQTGADKNIADRLAGLEQVVAQLTHFIGPDLRPDLTSSALVHEQPALPDVRVLSAELRRQADEAKNAKDCKDLEKFPER</sequence>
<dbReference type="SUPFAM" id="SSF52743">
    <property type="entry name" value="Subtilisin-like"/>
    <property type="match status" value="1"/>
</dbReference>
<dbReference type="Gene3D" id="3.40.50.200">
    <property type="entry name" value="Peptidase S8/S53 domain"/>
    <property type="match status" value="1"/>
</dbReference>
<protein>
    <recommendedName>
        <fullName evidence="7">Peptidase S8/S53 domain-containing protein</fullName>
    </recommendedName>
</protein>
<evidence type="ECO:0000256" key="1">
    <source>
        <dbReference type="ARBA" id="ARBA00011073"/>
    </source>
</evidence>
<feature type="compositionally biased region" description="Polar residues" evidence="6">
    <location>
        <begin position="449"/>
        <end position="465"/>
    </location>
</feature>
<comment type="caution">
    <text evidence="8">The sequence shown here is derived from an EMBL/GenBank/DDBJ whole genome shotgun (WGS) entry which is preliminary data.</text>
</comment>
<evidence type="ECO:0000256" key="6">
    <source>
        <dbReference type="SAM" id="MobiDB-lite"/>
    </source>
</evidence>
<dbReference type="EMBL" id="BONG01000083">
    <property type="protein sequence ID" value="GIF94128.1"/>
    <property type="molecule type" value="Genomic_DNA"/>
</dbReference>
<feature type="region of interest" description="Disordered" evidence="6">
    <location>
        <begin position="445"/>
        <end position="573"/>
    </location>
</feature>
<proteinExistence type="inferred from homology"/>
<dbReference type="InterPro" id="IPR036852">
    <property type="entry name" value="Peptidase_S8/S53_dom_sf"/>
</dbReference>
<evidence type="ECO:0000259" key="7">
    <source>
        <dbReference type="Pfam" id="PF00082"/>
    </source>
</evidence>
<dbReference type="PROSITE" id="PS00137">
    <property type="entry name" value="SUBTILASE_HIS"/>
    <property type="match status" value="1"/>
</dbReference>